<dbReference type="AlphaFoldDB" id="A0A7H1NRN7"/>
<reference evidence="1 2" key="1">
    <citation type="submission" date="2020-08" db="EMBL/GenBank/DDBJ databases">
        <title>Complete genome sequence of Entomobacter blattae G55GP.</title>
        <authorList>
            <person name="Poehlein A."/>
            <person name="Guzman J."/>
            <person name="Daniel R."/>
            <person name="Vilcinskas A."/>
        </authorList>
    </citation>
    <scope>NUCLEOTIDE SEQUENCE [LARGE SCALE GENOMIC DNA]</scope>
    <source>
        <strain evidence="1 2">G55GP</strain>
    </source>
</reference>
<organism evidence="1 2">
    <name type="scientific">Entomobacter blattae</name>
    <dbReference type="NCBI Taxonomy" id="2762277"/>
    <lineage>
        <taxon>Bacteria</taxon>
        <taxon>Pseudomonadati</taxon>
        <taxon>Pseudomonadota</taxon>
        <taxon>Alphaproteobacteria</taxon>
        <taxon>Acetobacterales</taxon>
        <taxon>Acetobacteraceae</taxon>
        <taxon>Entomobacter</taxon>
    </lineage>
</organism>
<keyword evidence="2" id="KW-1185">Reference proteome</keyword>
<evidence type="ECO:0000313" key="1">
    <source>
        <dbReference type="EMBL" id="QNT78447.1"/>
    </source>
</evidence>
<dbReference type="Proteomes" id="UP000516349">
    <property type="component" value="Chromosome"/>
</dbReference>
<dbReference type="RefSeq" id="WP_203412720.1">
    <property type="nucleotide sequence ID" value="NZ_CP060244.1"/>
</dbReference>
<dbReference type="EMBL" id="CP060244">
    <property type="protein sequence ID" value="QNT78447.1"/>
    <property type="molecule type" value="Genomic_DNA"/>
</dbReference>
<dbReference type="KEGG" id="ebla:JGUZn3_12210"/>
<accession>A0A7H1NRN7</accession>
<protein>
    <submittedName>
        <fullName evidence="1">Uncharacterized protein</fullName>
    </submittedName>
</protein>
<name>A0A7H1NRN7_9PROT</name>
<proteinExistence type="predicted"/>
<sequence>MKNDQIINSNGNDIIYGSDSPFKNSISNIAGNISVIGTKGILSISLGNNTTDTADIFAGEDTQTIFNNGNILHAYANNNLSNGKQIIIGGKNNFSATVFGGKTNQEIWTGSGTFDIISSKDPNYNNSTQTLNIQGGTSTYWGGSEKAIVNIFSGDSHIFLGNSSNTITIDLTNYSNSILDNFNASSTSLTITHFKNLSQLEFIKEDTSLTIHFLTNNTSIKINNTATGHFVSSDDQTASFVL</sequence>
<evidence type="ECO:0000313" key="2">
    <source>
        <dbReference type="Proteomes" id="UP000516349"/>
    </source>
</evidence>
<gene>
    <name evidence="1" type="ORF">JGUZn3_12210</name>
</gene>